<proteinExistence type="predicted"/>
<name>A0AC59YSJ1_RANTA</name>
<evidence type="ECO:0000313" key="1">
    <source>
        <dbReference type="EMBL" id="CAM9957687.1"/>
    </source>
</evidence>
<organism evidence="1 2">
    <name type="scientific">Rangifer tarandus platyrhynchus</name>
    <name type="common">Svalbard reindeer</name>
    <dbReference type="NCBI Taxonomy" id="3082113"/>
    <lineage>
        <taxon>Eukaryota</taxon>
        <taxon>Metazoa</taxon>
        <taxon>Chordata</taxon>
        <taxon>Craniata</taxon>
        <taxon>Vertebrata</taxon>
        <taxon>Euteleostomi</taxon>
        <taxon>Mammalia</taxon>
        <taxon>Eutheria</taxon>
        <taxon>Laurasiatheria</taxon>
        <taxon>Artiodactyla</taxon>
        <taxon>Ruminantia</taxon>
        <taxon>Pecora</taxon>
        <taxon>Cervidae</taxon>
        <taxon>Odocoileinae</taxon>
        <taxon>Rangifer</taxon>
    </lineage>
</organism>
<sequence length="275" mass="28495">MLSPREMEERVAGVHPGQFPAPLLRGSSTFPAVLYVSQTLPGAFTPTRMTPGAASSPGIGNFVTFPDYASPRAGEEIAARGLRASATRVSAANGQLTGDPGLREAACHLRTRRPRLPALPVARLRDSPPPPPRPRVGGRFLSLPVTLCRRSPAPGMCAAAVGPRAGFRARVGERRALASPAPGTGHREGGGCVRPCGQAHPPRGPLAAADPPARGTKGGGGASPRMTFPRAPSPPRATGRCSPARARGLPVGREVHPWLGSPPCAWKLGHSLPGR</sequence>
<reference evidence="1" key="2">
    <citation type="submission" date="2025-03" db="EMBL/GenBank/DDBJ databases">
        <authorList>
            <consortium name="ELIXIR-Norway"/>
            <consortium name="Elixir Norway"/>
        </authorList>
    </citation>
    <scope>NUCLEOTIDE SEQUENCE</scope>
</reference>
<gene>
    <name evidence="1" type="ORF">MRATA1EN22A_LOCUS9905</name>
</gene>
<dbReference type="EMBL" id="OX596104">
    <property type="protein sequence ID" value="CAM9957687.1"/>
    <property type="molecule type" value="Genomic_DNA"/>
</dbReference>
<dbReference type="Proteomes" id="UP001162501">
    <property type="component" value="Chromosome 20"/>
</dbReference>
<accession>A0AC59YSJ1</accession>
<evidence type="ECO:0000313" key="2">
    <source>
        <dbReference type="Proteomes" id="UP001162501"/>
    </source>
</evidence>
<protein>
    <submittedName>
        <fullName evidence="1">Uncharacterized protein</fullName>
    </submittedName>
</protein>
<reference evidence="1" key="1">
    <citation type="submission" date="2023-05" db="EMBL/GenBank/DDBJ databases">
        <authorList>
            <consortium name="ELIXIR-Norway"/>
        </authorList>
    </citation>
    <scope>NUCLEOTIDE SEQUENCE</scope>
</reference>